<dbReference type="RefSeq" id="WP_349655485.1">
    <property type="nucleotide sequence ID" value="NZ_CP144460.1"/>
</dbReference>
<name>A0AAU7P3V6_9XANT</name>
<reference evidence="1" key="1">
    <citation type="submission" date="2024-02" db="EMBL/GenBank/DDBJ databases">
        <title>Complete genome sequence of Xanthomonas sp. 10-10.</title>
        <authorList>
            <person name="Biessy A."/>
            <person name="Ciotola M."/>
            <person name="Cadieux M."/>
            <person name="Soufiane B."/>
            <person name="Laforest M."/>
            <person name="Filion M."/>
        </authorList>
    </citation>
    <scope>NUCLEOTIDE SEQUENCE</scope>
    <source>
        <strain evidence="1">10-10</strain>
    </source>
</reference>
<evidence type="ECO:0008006" key="2">
    <source>
        <dbReference type="Google" id="ProtNLM"/>
    </source>
</evidence>
<dbReference type="AlphaFoldDB" id="A0AAU7P3V6"/>
<accession>A0AAU7P3V6</accession>
<protein>
    <recommendedName>
        <fullName evidence="2">NERD domain-containing protein</fullName>
    </recommendedName>
</protein>
<proteinExistence type="predicted"/>
<dbReference type="EMBL" id="CP144460">
    <property type="protein sequence ID" value="XBS36327.1"/>
    <property type="molecule type" value="Genomic_DNA"/>
</dbReference>
<gene>
    <name evidence="1" type="ORF">VZ068_12490</name>
</gene>
<organism evidence="1">
    <name type="scientific">Xanthomonas sp. 10-10</name>
    <dbReference type="NCBI Taxonomy" id="3115848"/>
    <lineage>
        <taxon>Bacteria</taxon>
        <taxon>Pseudomonadati</taxon>
        <taxon>Pseudomonadota</taxon>
        <taxon>Gammaproteobacteria</taxon>
        <taxon>Lysobacterales</taxon>
        <taxon>Lysobacteraceae</taxon>
        <taxon>Xanthomonas</taxon>
    </lineage>
</organism>
<evidence type="ECO:0000313" key="1">
    <source>
        <dbReference type="EMBL" id="XBS36327.1"/>
    </source>
</evidence>
<sequence length="207" mass="23012">MRLSEKTLELNFCKGLPSVLGLNVFWLGLTQQEEKKFGFDHCTSAGGMLLIIQMKRFHKTLKKTGARRFDAPHHQMQALKNIDLLLQSAGVPRFVAYAVPEASDSSHLCNLDCPSTCVNYLDLVHFPAVIPPTGRANNLHYVDVLGASALVHSDEFRVQVTRAPDLMSSLQQSERIGGSPLDRDFPREQLEELLPRLGRTTAFGIAV</sequence>